<reference evidence="3" key="2">
    <citation type="journal article" date="2021" name="Mar. Drugs">
        <title>Genome Reduction and Secondary Metabolism of the Marine Sponge-Associated Cyanobacterium Leptothoe.</title>
        <authorList>
            <person name="Konstantinou D."/>
            <person name="Popin R.V."/>
            <person name="Fewer D.P."/>
            <person name="Sivonen K."/>
            <person name="Gkelis S."/>
        </authorList>
    </citation>
    <scope>NUCLEOTIDE SEQUENCE</scope>
    <source>
        <strain evidence="3">TAU-MAC 1115</strain>
    </source>
</reference>
<feature type="signal peptide" evidence="2">
    <location>
        <begin position="1"/>
        <end position="23"/>
    </location>
</feature>
<dbReference type="RefSeq" id="WP_215608348.1">
    <property type="nucleotide sequence ID" value="NZ_JADOES010000010.1"/>
</dbReference>
<keyword evidence="4" id="KW-1185">Reference proteome</keyword>
<dbReference type="InterPro" id="IPR001087">
    <property type="entry name" value="GDSL"/>
</dbReference>
<dbReference type="EMBL" id="JADOES010000010">
    <property type="protein sequence ID" value="MBT9315286.1"/>
    <property type="molecule type" value="Genomic_DNA"/>
</dbReference>
<dbReference type="PANTHER" id="PTHR22835:SF659">
    <property type="entry name" value="GDSL LIPASE_ACYLHYDROLASE, PUTATIVE (AFU_ORTHOLOGUE AFUA_2G00510)-RELATED"/>
    <property type="match status" value="1"/>
</dbReference>
<dbReference type="CDD" id="cd01846">
    <property type="entry name" value="fatty_acyltransferase_like"/>
    <property type="match status" value="1"/>
</dbReference>
<keyword evidence="3" id="KW-0378">Hydrolase</keyword>
<evidence type="ECO:0000313" key="3">
    <source>
        <dbReference type="EMBL" id="MBT9315286.1"/>
    </source>
</evidence>
<name>A0A947DE28_9CYAN</name>
<dbReference type="PROSITE" id="PS51257">
    <property type="entry name" value="PROKAR_LIPOPROTEIN"/>
    <property type="match status" value="1"/>
</dbReference>
<dbReference type="SUPFAM" id="SSF52266">
    <property type="entry name" value="SGNH hydrolase"/>
    <property type="match status" value="1"/>
</dbReference>
<proteinExistence type="inferred from homology"/>
<dbReference type="AlphaFoldDB" id="A0A947DE28"/>
<dbReference type="InterPro" id="IPR036514">
    <property type="entry name" value="SGNH_hydro_sf"/>
</dbReference>
<protein>
    <submittedName>
        <fullName evidence="3">SGNH/GDSL hydrolase family protein</fullName>
    </submittedName>
</protein>
<dbReference type="Gene3D" id="3.40.50.1110">
    <property type="entry name" value="SGNH hydrolase"/>
    <property type="match status" value="1"/>
</dbReference>
<organism evidence="3 4">
    <name type="scientific">Leptothoe spongobia TAU-MAC 1115</name>
    <dbReference type="NCBI Taxonomy" id="1967444"/>
    <lineage>
        <taxon>Bacteria</taxon>
        <taxon>Bacillati</taxon>
        <taxon>Cyanobacteriota</taxon>
        <taxon>Cyanophyceae</taxon>
        <taxon>Nodosilineales</taxon>
        <taxon>Cymatolegaceae</taxon>
        <taxon>Leptothoe</taxon>
        <taxon>Leptothoe spongobia</taxon>
    </lineage>
</organism>
<gene>
    <name evidence="3" type="ORF">IXB50_07590</name>
</gene>
<accession>A0A947DE28</accession>
<evidence type="ECO:0000256" key="2">
    <source>
        <dbReference type="SAM" id="SignalP"/>
    </source>
</evidence>
<dbReference type="Proteomes" id="UP000717364">
    <property type="component" value="Unassembled WGS sequence"/>
</dbReference>
<evidence type="ECO:0000313" key="4">
    <source>
        <dbReference type="Proteomes" id="UP000717364"/>
    </source>
</evidence>
<evidence type="ECO:0000256" key="1">
    <source>
        <dbReference type="ARBA" id="ARBA00008668"/>
    </source>
</evidence>
<keyword evidence="2" id="KW-0732">Signal</keyword>
<dbReference type="Pfam" id="PF00657">
    <property type="entry name" value="Lipase_GDSL"/>
    <property type="match status" value="1"/>
</dbReference>
<dbReference type="PANTHER" id="PTHR22835">
    <property type="entry name" value="ZINC FINGER FYVE DOMAIN CONTAINING PROTEIN"/>
    <property type="match status" value="1"/>
</dbReference>
<sequence>MKKKLLVAGAIISSCLVSLEAKAASFTGLNIFGDSLVDAGNLFKATDALFSPIGLPALPPSPPYAQKNSNGPIWIENVAKSLGLSPTLATDLILNPATTPPPTQGINFAFAGALSSDVHILDDDIQLLATLFPGLQAQLGNSPFLGFEDQVDAFTGLSATLPVDPNALNVIWVGGNDYNEAFFNPASLGGLSQAELPNVVTDNIIDGLTRLSSLGAKEFLVVNLPDIGEAPFADFLDGQSPLDIPSILNQLIFAHNELLSAKLDIFSQSQPDTNIITFDVNTLFADILANPGEFGFANVTESCLINFEAGFQFDGVCDNPNEFFFWDDTHPTTAAYQIVGDFALATLNNETEPATSVPEPSSLATLLAMGMIGTGTLLVKRKLTV</sequence>
<feature type="chain" id="PRO_5037670432" evidence="2">
    <location>
        <begin position="24"/>
        <end position="385"/>
    </location>
</feature>
<dbReference type="GO" id="GO:0016788">
    <property type="term" value="F:hydrolase activity, acting on ester bonds"/>
    <property type="evidence" value="ECO:0007669"/>
    <property type="project" value="InterPro"/>
</dbReference>
<comment type="caution">
    <text evidence="3">The sequence shown here is derived from an EMBL/GenBank/DDBJ whole genome shotgun (WGS) entry which is preliminary data.</text>
</comment>
<reference evidence="3" key="1">
    <citation type="submission" date="2020-11" db="EMBL/GenBank/DDBJ databases">
        <authorList>
            <person name="Konstantinou D."/>
            <person name="Gkelis S."/>
            <person name="Popin R."/>
            <person name="Fewer D."/>
            <person name="Sivonen K."/>
        </authorList>
    </citation>
    <scope>NUCLEOTIDE SEQUENCE</scope>
    <source>
        <strain evidence="3">TAU-MAC 1115</strain>
    </source>
</reference>
<comment type="similarity">
    <text evidence="1">Belongs to the 'GDSL' lipolytic enzyme family.</text>
</comment>